<organism evidence="2 3">
    <name type="scientific">Lingula anatina</name>
    <name type="common">Brachiopod</name>
    <name type="synonym">Lingula unguis</name>
    <dbReference type="NCBI Taxonomy" id="7574"/>
    <lineage>
        <taxon>Eukaryota</taxon>
        <taxon>Metazoa</taxon>
        <taxon>Spiralia</taxon>
        <taxon>Lophotrochozoa</taxon>
        <taxon>Brachiopoda</taxon>
        <taxon>Linguliformea</taxon>
        <taxon>Lingulata</taxon>
        <taxon>Lingulida</taxon>
        <taxon>Linguloidea</taxon>
        <taxon>Lingulidae</taxon>
        <taxon>Lingula</taxon>
    </lineage>
</organism>
<dbReference type="InParanoid" id="A0A1S3IGT5"/>
<dbReference type="OrthoDB" id="10066957at2759"/>
<keyword evidence="1" id="KW-0175">Coiled coil</keyword>
<name>A0A1S3IGT5_LINAN</name>
<reference evidence="3" key="1">
    <citation type="submission" date="2025-08" db="UniProtKB">
        <authorList>
            <consortium name="RefSeq"/>
        </authorList>
    </citation>
    <scope>IDENTIFICATION</scope>
    <source>
        <tissue evidence="3">Gonads</tissue>
    </source>
</reference>
<feature type="coiled-coil region" evidence="1">
    <location>
        <begin position="2"/>
        <end position="43"/>
    </location>
</feature>
<dbReference type="GeneID" id="106163906"/>
<sequence>MMTEMRDQMDGVNMDNQALREKLAERERELRELRKTVKDNKQMAMEANCRSNRNGQYSRKNNIKLYGVSESHDEKVKEKVIKTLREAANVELQESEIIATQESQEKREEQDQ</sequence>
<proteinExistence type="predicted"/>
<dbReference type="KEGG" id="lak:106163906"/>
<dbReference type="Proteomes" id="UP000085678">
    <property type="component" value="Unplaced"/>
</dbReference>
<evidence type="ECO:0000313" key="2">
    <source>
        <dbReference type="Proteomes" id="UP000085678"/>
    </source>
</evidence>
<protein>
    <submittedName>
        <fullName evidence="3">Tropomyosin-2-like</fullName>
    </submittedName>
</protein>
<keyword evidence="2" id="KW-1185">Reference proteome</keyword>
<evidence type="ECO:0000313" key="3">
    <source>
        <dbReference type="RefSeq" id="XP_013397071.1"/>
    </source>
</evidence>
<gene>
    <name evidence="3" type="primary">LOC106163906</name>
</gene>
<accession>A0A1S3IGT5</accession>
<evidence type="ECO:0000256" key="1">
    <source>
        <dbReference type="SAM" id="Coils"/>
    </source>
</evidence>
<dbReference type="RefSeq" id="XP_013397071.1">
    <property type="nucleotide sequence ID" value="XM_013541617.1"/>
</dbReference>
<dbReference type="AlphaFoldDB" id="A0A1S3IGT5"/>